<comment type="caution">
    <text evidence="1">The sequence shown here is derived from an EMBL/GenBank/DDBJ whole genome shotgun (WGS) entry which is preliminary data.</text>
</comment>
<proteinExistence type="predicted"/>
<accession>A0A3N6P9Y6</accession>
<name>A0A3N6P9Y6_9CYAN</name>
<dbReference type="InterPro" id="IPR001646">
    <property type="entry name" value="5peptide_repeat"/>
</dbReference>
<dbReference type="Gene3D" id="2.160.20.80">
    <property type="entry name" value="E3 ubiquitin-protein ligase SopA"/>
    <property type="match status" value="3"/>
</dbReference>
<gene>
    <name evidence="1" type="ORF">D5R40_20155</name>
</gene>
<dbReference type="EMBL" id="RCBY01000127">
    <property type="protein sequence ID" value="RQH35551.1"/>
    <property type="molecule type" value="Genomic_DNA"/>
</dbReference>
<protein>
    <recommendedName>
        <fullName evidence="3">Pentapeptide repeat-containing protein</fullName>
    </recommendedName>
</protein>
<evidence type="ECO:0008006" key="3">
    <source>
        <dbReference type="Google" id="ProtNLM"/>
    </source>
</evidence>
<sequence length="518" mass="55979">MIIEELQKKYAAGERDFTDFNLFEANLSGINLSGANLSGVNLSVANLNGANLADANLSKAKLNITKLNGAHLSGTNLNDADLNVANLVLVNLKKAQLVAAKLIRAELIRAELSEANLSFADLSGASLIEATLRKTNLSGANLKGANLRFASLTGANLIETNLQGVDLSGADLSGADLSGAELRQTNLTGANLNGADLSGANLRWASLIGVNLKCANLSDAKLSGADLSRADLSQANLLNTSLVHADLSNACLIEVDWIGADLTGATLTGAKIYGASRLGIKTEAAICEWFDLSANGDRSKVHYLNAEKITSFFHETLPKVKIIVDAPLDSSSHYALAAIYYQISKYLPELNQPPSIQINSCRTIISFQMKSDKKLFGIAYAAIIAFNDAAKTQEKISNMMKMLNSQDVNYLTPRTAKKIQQLTAVFNQSIKKVNQVNKDKELLRFCNGIKFFQTPTKITLVNSSNQNFNVYNHPTFGKQIVNKVSKNNEVETIIQVPQAESCSINTIMDFLDGFHDFK</sequence>
<keyword evidence="2" id="KW-1185">Reference proteome</keyword>
<evidence type="ECO:0000313" key="2">
    <source>
        <dbReference type="Proteomes" id="UP000269154"/>
    </source>
</evidence>
<dbReference type="Pfam" id="PF00805">
    <property type="entry name" value="Pentapeptide"/>
    <property type="match status" value="5"/>
</dbReference>
<dbReference type="AlphaFoldDB" id="A0A3N6P9Y6"/>
<dbReference type="PANTHER" id="PTHR14136">
    <property type="entry name" value="BTB_POZ DOMAIN-CONTAINING PROTEIN KCTD9"/>
    <property type="match status" value="1"/>
</dbReference>
<evidence type="ECO:0000313" key="1">
    <source>
        <dbReference type="EMBL" id="RQH35551.1"/>
    </source>
</evidence>
<reference evidence="1 2" key="1">
    <citation type="journal article" date="2018" name="ACS Chem. Biol.">
        <title>Ketoreductase domain dysfunction expands chemodiversity: malyngamide biosynthesis in the cyanobacterium Okeania hirsuta.</title>
        <authorList>
            <person name="Moss N.A."/>
            <person name="Leao T."/>
            <person name="Rankin M."/>
            <person name="McCullough T.M."/>
            <person name="Qu P."/>
            <person name="Korobeynikov A."/>
            <person name="Smith J.L."/>
            <person name="Gerwick L."/>
            <person name="Gerwick W.H."/>
        </authorList>
    </citation>
    <scope>NUCLEOTIDE SEQUENCE [LARGE SCALE GENOMIC DNA]</scope>
    <source>
        <strain evidence="1 2">PAB10Feb10-1</strain>
    </source>
</reference>
<organism evidence="1 2">
    <name type="scientific">Okeania hirsuta</name>
    <dbReference type="NCBI Taxonomy" id="1458930"/>
    <lineage>
        <taxon>Bacteria</taxon>
        <taxon>Bacillati</taxon>
        <taxon>Cyanobacteriota</taxon>
        <taxon>Cyanophyceae</taxon>
        <taxon>Oscillatoriophycideae</taxon>
        <taxon>Oscillatoriales</taxon>
        <taxon>Microcoleaceae</taxon>
        <taxon>Okeania</taxon>
    </lineage>
</organism>
<dbReference type="Proteomes" id="UP000269154">
    <property type="component" value="Unassembled WGS sequence"/>
</dbReference>
<dbReference type="InterPro" id="IPR051082">
    <property type="entry name" value="Pentapeptide-BTB/POZ_domain"/>
</dbReference>
<dbReference type="RefSeq" id="WP_124144464.1">
    <property type="nucleotide sequence ID" value="NZ_CAWOKI010000020.1"/>
</dbReference>
<dbReference type="SUPFAM" id="SSF141571">
    <property type="entry name" value="Pentapeptide repeat-like"/>
    <property type="match status" value="2"/>
</dbReference>
<dbReference type="PANTHER" id="PTHR14136:SF17">
    <property type="entry name" value="BTB_POZ DOMAIN-CONTAINING PROTEIN KCTD9"/>
    <property type="match status" value="1"/>
</dbReference>
<dbReference type="OrthoDB" id="475179at2"/>